<evidence type="ECO:0000256" key="1">
    <source>
        <dbReference type="SAM" id="MobiDB-lite"/>
    </source>
</evidence>
<accession>A0A8H7CG49</accession>
<dbReference type="EMBL" id="JACAZI010000023">
    <property type="protein sequence ID" value="KAF7336399.1"/>
    <property type="molecule type" value="Genomic_DNA"/>
</dbReference>
<organism evidence="2 3">
    <name type="scientific">Mycena venus</name>
    <dbReference type="NCBI Taxonomy" id="2733690"/>
    <lineage>
        <taxon>Eukaryota</taxon>
        <taxon>Fungi</taxon>
        <taxon>Dikarya</taxon>
        <taxon>Basidiomycota</taxon>
        <taxon>Agaricomycotina</taxon>
        <taxon>Agaricomycetes</taxon>
        <taxon>Agaricomycetidae</taxon>
        <taxon>Agaricales</taxon>
        <taxon>Marasmiineae</taxon>
        <taxon>Mycenaceae</taxon>
        <taxon>Mycena</taxon>
    </lineage>
</organism>
<gene>
    <name evidence="2" type="ORF">MVEN_02188600</name>
</gene>
<sequence length="415" mass="47211">MDIDSDGDICSIAIVEQLSAEDERQHRREIQRIRRANQDENTADLLRKKDGAARSAASKDAREQSRNQGNLWWDRVALLNSAQSAEPIRLRWNRKCKWCGIQGLTGERLHDKCFICGPKRTHYQPPLPPYPEEWEVFINDRKTASISRKLNNIFTLTALGVHDGDFMKFSPGVAAVTLAGGRTYHRILPANEGQHAIRWFIHDPSAIFVKGTELDIPQTWVQATLAGLERVNPFIAKLQNLSTANDENIVLEVEHTDSITNEIAAIISLAPASLPTRRKVVIQRKGNDKPIFLDILSPLVEPMHYLLLLPHGTSGWSMDSKTTTGKKYSQARWYRTRFYMNAEQMSTFSRLTGEWLVDAWSMVEEARLTYIRNNQQSDPDEEEFMGTGDEEPVDDIRLPSTFIHSLTGLVCCERL</sequence>
<comment type="caution">
    <text evidence="2">The sequence shown here is derived from an EMBL/GenBank/DDBJ whole genome shotgun (WGS) entry which is preliminary data.</text>
</comment>
<evidence type="ECO:0000313" key="2">
    <source>
        <dbReference type="EMBL" id="KAF7336399.1"/>
    </source>
</evidence>
<dbReference type="OrthoDB" id="2902485at2759"/>
<dbReference type="AlphaFoldDB" id="A0A8H7CG49"/>
<dbReference type="PANTHER" id="PTHR45786">
    <property type="entry name" value="DNA BINDING PROTEIN-LIKE"/>
    <property type="match status" value="1"/>
</dbReference>
<dbReference type="GO" id="GO:0004386">
    <property type="term" value="F:helicase activity"/>
    <property type="evidence" value="ECO:0007669"/>
    <property type="project" value="UniProtKB-KW"/>
</dbReference>
<name>A0A8H7CG49_9AGAR</name>
<dbReference type="Proteomes" id="UP000620124">
    <property type="component" value="Unassembled WGS sequence"/>
</dbReference>
<evidence type="ECO:0000313" key="3">
    <source>
        <dbReference type="Proteomes" id="UP000620124"/>
    </source>
</evidence>
<keyword evidence="2" id="KW-0067">ATP-binding</keyword>
<reference evidence="2" key="1">
    <citation type="submission" date="2020-05" db="EMBL/GenBank/DDBJ databases">
        <title>Mycena genomes resolve the evolution of fungal bioluminescence.</title>
        <authorList>
            <person name="Tsai I.J."/>
        </authorList>
    </citation>
    <scope>NUCLEOTIDE SEQUENCE</scope>
    <source>
        <strain evidence="2">CCC161011</strain>
    </source>
</reference>
<keyword evidence="3" id="KW-1185">Reference proteome</keyword>
<feature type="region of interest" description="Disordered" evidence="1">
    <location>
        <begin position="33"/>
        <end position="66"/>
    </location>
</feature>
<keyword evidence="2" id="KW-0347">Helicase</keyword>
<protein>
    <submittedName>
        <fullName evidence="2">ATP-dependent DNA helicase</fullName>
    </submittedName>
</protein>
<dbReference type="PANTHER" id="PTHR45786:SF74">
    <property type="entry name" value="ATP-DEPENDENT DNA HELICASE"/>
    <property type="match status" value="1"/>
</dbReference>
<keyword evidence="2" id="KW-0547">Nucleotide-binding</keyword>
<keyword evidence="2" id="KW-0378">Hydrolase</keyword>
<proteinExistence type="predicted"/>
<feature type="compositionally biased region" description="Basic and acidic residues" evidence="1">
    <location>
        <begin position="45"/>
        <end position="65"/>
    </location>
</feature>